<gene>
    <name evidence="1" type="ORF">KC19_5G067000</name>
</gene>
<dbReference type="Proteomes" id="UP000822688">
    <property type="component" value="Chromosome 5"/>
</dbReference>
<keyword evidence="2" id="KW-1185">Reference proteome</keyword>
<proteinExistence type="predicted"/>
<evidence type="ECO:0000313" key="2">
    <source>
        <dbReference type="Proteomes" id="UP000822688"/>
    </source>
</evidence>
<reference evidence="1" key="1">
    <citation type="submission" date="2020-06" db="EMBL/GenBank/DDBJ databases">
        <title>WGS assembly of Ceratodon purpureus strain R40.</title>
        <authorList>
            <person name="Carey S.B."/>
            <person name="Jenkins J."/>
            <person name="Shu S."/>
            <person name="Lovell J.T."/>
            <person name="Sreedasyam A."/>
            <person name="Maumus F."/>
            <person name="Tiley G.P."/>
            <person name="Fernandez-Pozo N."/>
            <person name="Barry K."/>
            <person name="Chen C."/>
            <person name="Wang M."/>
            <person name="Lipzen A."/>
            <person name="Daum C."/>
            <person name="Saski C.A."/>
            <person name="Payton A.C."/>
            <person name="Mcbreen J.C."/>
            <person name="Conrad R.E."/>
            <person name="Kollar L.M."/>
            <person name="Olsson S."/>
            <person name="Huttunen S."/>
            <person name="Landis J.B."/>
            <person name="Wickett N.J."/>
            <person name="Johnson M.G."/>
            <person name="Rensing S.A."/>
            <person name="Grimwood J."/>
            <person name="Schmutz J."/>
            <person name="Mcdaniel S.F."/>
        </authorList>
    </citation>
    <scope>NUCLEOTIDE SEQUENCE</scope>
    <source>
        <strain evidence="1">R40</strain>
    </source>
</reference>
<comment type="caution">
    <text evidence="1">The sequence shown here is derived from an EMBL/GenBank/DDBJ whole genome shotgun (WGS) entry which is preliminary data.</text>
</comment>
<evidence type="ECO:0000313" key="1">
    <source>
        <dbReference type="EMBL" id="KAG0576255.1"/>
    </source>
</evidence>
<dbReference type="EMBL" id="CM026425">
    <property type="protein sequence ID" value="KAG0576255.1"/>
    <property type="molecule type" value="Genomic_DNA"/>
</dbReference>
<name>A0A8T0I036_CERPU</name>
<sequence length="103" mass="11943">MAEPRSGDGARSTGYHRWQGTSRPIPDVVAGRAGFADNWSIFFDLLFRFLGVGVRCYFVCFLFSELPLCQPLNQRFWSVFPCKSLLYPSENVVHIMRRIFFKN</sequence>
<accession>A0A8T0I036</accession>
<dbReference type="AlphaFoldDB" id="A0A8T0I036"/>
<protein>
    <submittedName>
        <fullName evidence="1">Uncharacterized protein</fullName>
    </submittedName>
</protein>
<organism evidence="1 2">
    <name type="scientific">Ceratodon purpureus</name>
    <name type="common">Fire moss</name>
    <name type="synonym">Dicranum purpureum</name>
    <dbReference type="NCBI Taxonomy" id="3225"/>
    <lineage>
        <taxon>Eukaryota</taxon>
        <taxon>Viridiplantae</taxon>
        <taxon>Streptophyta</taxon>
        <taxon>Embryophyta</taxon>
        <taxon>Bryophyta</taxon>
        <taxon>Bryophytina</taxon>
        <taxon>Bryopsida</taxon>
        <taxon>Dicranidae</taxon>
        <taxon>Pseudoditrichales</taxon>
        <taxon>Ditrichaceae</taxon>
        <taxon>Ceratodon</taxon>
    </lineage>
</organism>